<feature type="domain" description="Helicase C-terminal" evidence="7">
    <location>
        <begin position="357"/>
        <end position="561"/>
    </location>
</feature>
<dbReference type="GO" id="GO:0004386">
    <property type="term" value="F:helicase activity"/>
    <property type="evidence" value="ECO:0007669"/>
    <property type="project" value="UniProtKB-KW"/>
</dbReference>
<dbReference type="PROSITE" id="PS51192">
    <property type="entry name" value="HELICASE_ATP_BIND_1"/>
    <property type="match status" value="1"/>
</dbReference>
<organism evidence="8 9">
    <name type="scientific">Pseudoglutamicibacter cumminsii</name>
    <dbReference type="NCBI Taxonomy" id="156979"/>
    <lineage>
        <taxon>Bacteria</taxon>
        <taxon>Bacillati</taxon>
        <taxon>Actinomycetota</taxon>
        <taxon>Actinomycetes</taxon>
        <taxon>Micrococcales</taxon>
        <taxon>Micrococcaceae</taxon>
        <taxon>Pseudoglutamicibacter</taxon>
    </lineage>
</organism>
<dbReference type="CDD" id="cd18795">
    <property type="entry name" value="SF2_C_Ski2"/>
    <property type="match status" value="1"/>
</dbReference>
<comment type="caution">
    <text evidence="8">The sequence shown here is derived from an EMBL/GenBank/DDBJ whole genome shotgun (WGS) entry which is preliminary data.</text>
</comment>
<dbReference type="SUPFAM" id="SSF52540">
    <property type="entry name" value="P-loop containing nucleoside triphosphate hydrolases"/>
    <property type="match status" value="1"/>
</dbReference>
<evidence type="ECO:0000256" key="3">
    <source>
        <dbReference type="ARBA" id="ARBA00022806"/>
    </source>
</evidence>
<keyword evidence="4" id="KW-0067">ATP-binding</keyword>
<dbReference type="PANTHER" id="PTHR12131">
    <property type="entry name" value="ATP-DEPENDENT RNA AND DNA HELICASE"/>
    <property type="match status" value="1"/>
</dbReference>
<dbReference type="Proteomes" id="UP000245514">
    <property type="component" value="Unassembled WGS sequence"/>
</dbReference>
<dbReference type="Pfam" id="PF00271">
    <property type="entry name" value="Helicase_C"/>
    <property type="match status" value="1"/>
</dbReference>
<sequence>MYRGQDVSSEVEGLSPAERFQAAAERQRRSRTEVGRFASTFSFDLDEFQLSACEALEEGRDVLVAAPTGAGKTIVGEFAVHLALARGTKAFYTTPIKALSNQKFSDFAQTYGAHNVGLLTGDTSINSEAPIVVMTTEVLRNMLYAGSTTLDGLEYVVMDEVHYLADKDRGAVWEEVILHLPQRVQVASLSATVSNAEEFGGWLNSVRGATDVVVTEHRPVPLSQHVLVGKQLVDLFAEDVSFDETAGVDQLVNPHLMRLAQQQNSRDGLRDWRSPRGGSHGRDERGRRDQKGRRGGRHGRGRGRQGGRSRRAKEFKEDALRYSRGETYAAHRADRSEHARIGHEQHEEYHLVPSRAQRPDVVMTLKKAQLLPAIVFIFSRKQCDLAVQQCINAGLRLADKHEQRLIREELDDVAQNLPAEDLDVLGYWQLREGLLRGVVAHHAGMVPVFKEAVERLFVRGLIKVVYATETLALGINMPARSVVLEKLDKFNGETHVPITPGEYTQLTGRAGRRGIDVEGHAVVTWHRGMEPGEVAGLASKRTYPLNSSFRPTYNMSLNLVRRLGAPKAREVLERSFAQYQADASVVGLARQLDSREESLDGYAEAMACHLGDFKEYAQLRAELSAAEKAASSGRNRARKSAIEMSLDSLMRGDIIEVGGRRGLGVVVVTQPSPSLRDPRPFVVTMEGAGRRLSVNDLDTPAEVLARVKVPKSFKGASPKERIELARRARNAVANSSQKHRQASVGFAFPGQQDATERIEELRSKLKAHPCHQCPEREQHARWAERYQRLKRETDRIHGEIQARTNSIARTFDRVLHVLEEVGYVKGRGQEARVTDAGTVMLRMYGERDLLTCLVANTGLFSGLSPAAMAAAATMFVFMPKRDADVVPHVWPTGVRPIWDEAVSIAEELTHLEKKHHIEPTPAPDCSLVQPMHSWAMGEDLADALFASPIEAGDFVRWAKQTIDFLGQIASNEAIAPDVCATASAAADLISRGIVDASSVIEEALEEEETGD</sequence>
<keyword evidence="2" id="KW-0378">Hydrolase</keyword>
<dbReference type="InterPro" id="IPR012961">
    <property type="entry name" value="Ski2/MTR4_C"/>
</dbReference>
<feature type="compositionally biased region" description="Basic and acidic residues" evidence="5">
    <location>
        <begin position="267"/>
        <end position="289"/>
    </location>
</feature>
<feature type="compositionally biased region" description="Basic residues" evidence="5">
    <location>
        <begin position="290"/>
        <end position="311"/>
    </location>
</feature>
<keyword evidence="9" id="KW-1185">Reference proteome</keyword>
<dbReference type="PANTHER" id="PTHR12131:SF1">
    <property type="entry name" value="ATP-DEPENDENT RNA HELICASE SUPV3L1, MITOCHONDRIAL-RELATED"/>
    <property type="match status" value="1"/>
</dbReference>
<keyword evidence="3 8" id="KW-0347">Helicase</keyword>
<dbReference type="Pfam" id="PF26090">
    <property type="entry name" value="SH3_HelY"/>
    <property type="match status" value="1"/>
</dbReference>
<dbReference type="InterPro" id="IPR027417">
    <property type="entry name" value="P-loop_NTPase"/>
</dbReference>
<dbReference type="InterPro" id="IPR011545">
    <property type="entry name" value="DEAD/DEAH_box_helicase_dom"/>
</dbReference>
<evidence type="ECO:0000259" key="6">
    <source>
        <dbReference type="PROSITE" id="PS51192"/>
    </source>
</evidence>
<dbReference type="SMART" id="SM00490">
    <property type="entry name" value="HELICc"/>
    <property type="match status" value="1"/>
</dbReference>
<evidence type="ECO:0000256" key="5">
    <source>
        <dbReference type="SAM" id="MobiDB-lite"/>
    </source>
</evidence>
<evidence type="ECO:0000313" key="8">
    <source>
        <dbReference type="EMBL" id="PWI28669.1"/>
    </source>
</evidence>
<evidence type="ECO:0000313" key="9">
    <source>
        <dbReference type="Proteomes" id="UP000245514"/>
    </source>
</evidence>
<reference evidence="8 9" key="1">
    <citation type="submission" date="2018-05" db="EMBL/GenBank/DDBJ databases">
        <title>Draft Genome Sequence of Arthrobacter cumminsii IME1328, Isolated from a Patient Who Suffered from Foot Ulcers in China.</title>
        <authorList>
            <person name="Li M."/>
            <person name="Jiang Z."/>
            <person name="Sun Q."/>
            <person name="Tong Y."/>
        </authorList>
    </citation>
    <scope>NUCLEOTIDE SEQUENCE [LARGE SCALE GENOMIC DNA]</scope>
    <source>
        <strain evidence="8 9">IME1328</strain>
    </source>
</reference>
<dbReference type="Gene3D" id="1.10.3380.30">
    <property type="match status" value="1"/>
</dbReference>
<evidence type="ECO:0000256" key="2">
    <source>
        <dbReference type="ARBA" id="ARBA00022801"/>
    </source>
</evidence>
<feature type="region of interest" description="Disordered" evidence="5">
    <location>
        <begin position="262"/>
        <end position="317"/>
    </location>
</feature>
<feature type="domain" description="Helicase ATP-binding" evidence="6">
    <location>
        <begin position="53"/>
        <end position="211"/>
    </location>
</feature>
<keyword evidence="1" id="KW-0547">Nucleotide-binding</keyword>
<dbReference type="Pfam" id="PF00270">
    <property type="entry name" value="DEAD"/>
    <property type="match status" value="1"/>
</dbReference>
<protein>
    <submittedName>
        <fullName evidence="8">RNA helicase</fullName>
    </submittedName>
</protein>
<evidence type="ECO:0000256" key="4">
    <source>
        <dbReference type="ARBA" id="ARBA00022840"/>
    </source>
</evidence>
<dbReference type="Pfam" id="PF08148">
    <property type="entry name" value="DSHCT"/>
    <property type="match status" value="1"/>
</dbReference>
<dbReference type="InterPro" id="IPR058621">
    <property type="entry name" value="SH3_HelY"/>
</dbReference>
<dbReference type="EMBL" id="QFWG01000001">
    <property type="protein sequence ID" value="PWI28669.1"/>
    <property type="molecule type" value="Genomic_DNA"/>
</dbReference>
<dbReference type="PROSITE" id="PS51194">
    <property type="entry name" value="HELICASE_CTER"/>
    <property type="match status" value="1"/>
</dbReference>
<gene>
    <name evidence="8" type="ORF">CAY35_00985</name>
</gene>
<dbReference type="SMART" id="SM01142">
    <property type="entry name" value="DSHCT"/>
    <property type="match status" value="1"/>
</dbReference>
<evidence type="ECO:0000256" key="1">
    <source>
        <dbReference type="ARBA" id="ARBA00022741"/>
    </source>
</evidence>
<name>A0ABX5L725_9MICC</name>
<dbReference type="SMART" id="SM00487">
    <property type="entry name" value="DEXDc"/>
    <property type="match status" value="1"/>
</dbReference>
<dbReference type="Gene3D" id="3.40.50.300">
    <property type="entry name" value="P-loop containing nucleotide triphosphate hydrolases"/>
    <property type="match status" value="2"/>
</dbReference>
<dbReference type="InterPro" id="IPR050699">
    <property type="entry name" value="RNA-DNA_Helicase"/>
</dbReference>
<dbReference type="InterPro" id="IPR001650">
    <property type="entry name" value="Helicase_C-like"/>
</dbReference>
<evidence type="ECO:0000259" key="7">
    <source>
        <dbReference type="PROSITE" id="PS51194"/>
    </source>
</evidence>
<proteinExistence type="predicted"/>
<accession>A0ABX5L725</accession>
<dbReference type="InterPro" id="IPR014001">
    <property type="entry name" value="Helicase_ATP-bd"/>
</dbReference>